<evidence type="ECO:0000259" key="11">
    <source>
        <dbReference type="Pfam" id="PF00690"/>
    </source>
</evidence>
<reference evidence="12" key="1">
    <citation type="journal article" date="2025" name="Foods">
        <title>Unveiling the Microbial Signatures of Arabica Coffee Cherries: Insights into Ripeness Specific Diversity, Functional Traits, and Implications for Quality and Safety.</title>
        <authorList>
            <consortium name="RefSeq"/>
            <person name="Tenea G.N."/>
            <person name="Cifuentes V."/>
            <person name="Reyes P."/>
            <person name="Cevallos-Vallejos M."/>
        </authorList>
    </citation>
    <scope>NUCLEOTIDE SEQUENCE [LARGE SCALE GENOMIC DNA]</scope>
</reference>
<feature type="transmembrane region" description="Helical" evidence="8">
    <location>
        <begin position="385"/>
        <end position="411"/>
    </location>
</feature>
<dbReference type="PRINTS" id="PR00119">
    <property type="entry name" value="CATATPASE"/>
</dbReference>
<keyword evidence="5" id="KW-0460">Magnesium</keyword>
<dbReference type="Pfam" id="PF13246">
    <property type="entry name" value="Cation_ATPase"/>
    <property type="match status" value="1"/>
</dbReference>
<evidence type="ECO:0000259" key="9">
    <source>
        <dbReference type="Pfam" id="PF00122"/>
    </source>
</evidence>
<sequence length="1016" mass="112155">MGWPMKILKAKSCKSTITSTPNIPSGSHLSIEIGDTSVRDPVLSSSAGKNQNEQDQVDMPYFSVSPERLAELVESNGLNSPDHPRPTIQEIAEALRTSIDSGITGDEKDLDCRIKTFGSNQESDNQPKLGTKGLNRLVLEAFKDGTIILLVCCAILSLVIDVKRYGPEKAFLDGAIVCLAMFVAVNFGHIFRFLQQKRLLKKSQKHQKGVNVVRRGKMQEIPASQVVVGDVVLLGTGAQVPADGLFIDGSSCKLDDGLFERGANYASMFTGAKVVEGNCRMLVTSVGKNTEISKLINMVSVGNQRKLMDSKLQDGIDRLNSRLEKLWLSLSLLILMVQVLRCFVWKCACDESHNPDPKGVKNTVEEIVDESTKLLKKQGGKINGLVSMLCILLFATRDGLPLGIFILFFVVSKKMKFFSAMIQKLSTCATLGLVTTICLTKTSDLTMKHAEMAEVWIGLNHIKDISQEISGQVLGKLQEAVCMNSSGGQIEDSLLYWAQQVLDADVDDMYRNSEILHNGPVDREKDQNLLVLKRLEEKQEILDLHWRGPPDCILPRCSKYYEADGTMQALDEGKRAMFDKIVEQIASSNLPSFAFAWEKLIPEEPETPKPEKEGYLDDEKTLQVDHGLTLIGLVYLKNPYPPEVRQAIKALRDLGVNTKLLVDDNPKAARIMAIHSGILRREDDSELTVIDGSDFRNISEEVRMNMIDKIQVIANASPADKLLMVQCLKKKDEVVATVGSCIRDFPSLVNADVGIFMGEKNAEIAKDYADIVAGLSIATVGNILRLGRYACQSIEKFLELHLTLNISAFTTNLIFEASSIEVQLSSIQLLWTNLIVEALGAFALAVLMVEMEPSKSTQSQGKDRKSPPPVFGAGPVITKTMWRNIVIRSMFQVAILMVLGMKGKDMLHIDEDVLETMSFNSYVMCQVFTLIAAMKVTKKTIGNISRGEFSIENLLFLAVAGMMLALQMLLIVIMVAVAHWGSLNFKRWWICIGLAALSSPLASAARRGSDLVLPCN</sequence>
<dbReference type="Gene3D" id="2.70.150.10">
    <property type="entry name" value="Calcium-transporting ATPase, cytoplasmic transduction domain A"/>
    <property type="match status" value="1"/>
</dbReference>
<evidence type="ECO:0000256" key="3">
    <source>
        <dbReference type="ARBA" id="ARBA00022723"/>
    </source>
</evidence>
<evidence type="ECO:0000256" key="7">
    <source>
        <dbReference type="ARBA" id="ARBA00023136"/>
    </source>
</evidence>
<dbReference type="PANTHER" id="PTHR24093:SF432">
    <property type="entry name" value="CALCIUM-TRANSPORTING ATPASE 12, PLASMA MEMBRANE-TYPE-LIKE"/>
    <property type="match status" value="1"/>
</dbReference>
<proteinExistence type="predicted"/>
<dbReference type="GeneID" id="113687689"/>
<keyword evidence="12" id="KW-1185">Reference proteome</keyword>
<dbReference type="SUPFAM" id="SSF56784">
    <property type="entry name" value="HAD-like"/>
    <property type="match status" value="1"/>
</dbReference>
<organism evidence="12 13">
    <name type="scientific">Coffea arabica</name>
    <name type="common">Arabian coffee</name>
    <dbReference type="NCBI Taxonomy" id="13443"/>
    <lineage>
        <taxon>Eukaryota</taxon>
        <taxon>Viridiplantae</taxon>
        <taxon>Streptophyta</taxon>
        <taxon>Embryophyta</taxon>
        <taxon>Tracheophyta</taxon>
        <taxon>Spermatophyta</taxon>
        <taxon>Magnoliopsida</taxon>
        <taxon>eudicotyledons</taxon>
        <taxon>Gunneridae</taxon>
        <taxon>Pentapetalae</taxon>
        <taxon>asterids</taxon>
        <taxon>lamiids</taxon>
        <taxon>Gentianales</taxon>
        <taxon>Rubiaceae</taxon>
        <taxon>Ixoroideae</taxon>
        <taxon>Gardenieae complex</taxon>
        <taxon>Bertiereae - Coffeeae clade</taxon>
        <taxon>Coffeeae</taxon>
        <taxon>Coffea</taxon>
    </lineage>
</organism>
<feature type="domain" description="Cation-transporting P-type ATPase N-terminal" evidence="11">
    <location>
        <begin position="87"/>
        <end position="157"/>
    </location>
</feature>
<protein>
    <submittedName>
        <fullName evidence="13">Calcium-transporting ATPase 13, plasma membrane-type</fullName>
    </submittedName>
</protein>
<dbReference type="SUPFAM" id="SSF81660">
    <property type="entry name" value="Metal cation-transporting ATPase, ATP-binding domain N"/>
    <property type="match status" value="1"/>
</dbReference>
<evidence type="ECO:0000256" key="1">
    <source>
        <dbReference type="ARBA" id="ARBA00004370"/>
    </source>
</evidence>
<dbReference type="InterPro" id="IPR059000">
    <property type="entry name" value="ATPase_P-type_domA"/>
</dbReference>
<dbReference type="OrthoDB" id="1301410at2759"/>
<reference evidence="13" key="2">
    <citation type="submission" date="2025-08" db="UniProtKB">
        <authorList>
            <consortium name="RefSeq"/>
        </authorList>
    </citation>
    <scope>IDENTIFICATION</scope>
    <source>
        <tissue evidence="13">Leaves</tissue>
    </source>
</reference>
<keyword evidence="7 8" id="KW-0472">Membrane</keyword>
<dbReference type="Pfam" id="PF00122">
    <property type="entry name" value="E1-E2_ATPase"/>
    <property type="match status" value="1"/>
</dbReference>
<feature type="transmembrane region" description="Helical" evidence="8">
    <location>
        <begin position="913"/>
        <end position="933"/>
    </location>
</feature>
<feature type="transmembrane region" description="Helical" evidence="8">
    <location>
        <begin position="827"/>
        <end position="849"/>
    </location>
</feature>
<dbReference type="RefSeq" id="XP_027061037.1">
    <property type="nucleotide sequence ID" value="XM_027205236.1"/>
</dbReference>
<evidence type="ECO:0000259" key="10">
    <source>
        <dbReference type="Pfam" id="PF00689"/>
    </source>
</evidence>
<dbReference type="SUPFAM" id="SSF81653">
    <property type="entry name" value="Calcium ATPase, transduction domain A"/>
    <property type="match status" value="1"/>
</dbReference>
<dbReference type="Gene3D" id="1.20.1110.10">
    <property type="entry name" value="Calcium-transporting ATPase, transmembrane domain"/>
    <property type="match status" value="2"/>
</dbReference>
<evidence type="ECO:0000313" key="13">
    <source>
        <dbReference type="RefSeq" id="XP_027061037.1"/>
    </source>
</evidence>
<dbReference type="GO" id="GO:0000166">
    <property type="term" value="F:nucleotide binding"/>
    <property type="evidence" value="ECO:0007669"/>
    <property type="project" value="InterPro"/>
</dbReference>
<feature type="domain" description="P-type ATPase A" evidence="9">
    <location>
        <begin position="207"/>
        <end position="299"/>
    </location>
</feature>
<feature type="transmembrane region" description="Helical" evidence="8">
    <location>
        <begin position="172"/>
        <end position="194"/>
    </location>
</feature>
<evidence type="ECO:0000256" key="2">
    <source>
        <dbReference type="ARBA" id="ARBA00022692"/>
    </source>
</evidence>
<keyword evidence="6 8" id="KW-1133">Transmembrane helix</keyword>
<evidence type="ECO:0000256" key="5">
    <source>
        <dbReference type="ARBA" id="ARBA00022842"/>
    </source>
</evidence>
<dbReference type="InterPro" id="IPR036412">
    <property type="entry name" value="HAD-like_sf"/>
</dbReference>
<name>A0A6P6S6E9_COFAR</name>
<dbReference type="InterPro" id="IPR023214">
    <property type="entry name" value="HAD_sf"/>
</dbReference>
<evidence type="ECO:0000313" key="12">
    <source>
        <dbReference type="Proteomes" id="UP001652660"/>
    </source>
</evidence>
<dbReference type="GO" id="GO:0005388">
    <property type="term" value="F:P-type calcium transporter activity"/>
    <property type="evidence" value="ECO:0007669"/>
    <property type="project" value="TreeGrafter"/>
</dbReference>
<feature type="transmembrane region" description="Helical" evidence="8">
    <location>
        <begin position="141"/>
        <end position="160"/>
    </location>
</feature>
<keyword evidence="3" id="KW-0479">Metal-binding</keyword>
<comment type="subcellular location">
    <subcellularLocation>
        <location evidence="1">Membrane</location>
    </subcellularLocation>
</comment>
<dbReference type="SUPFAM" id="SSF81665">
    <property type="entry name" value="Calcium ATPase, transmembrane domain M"/>
    <property type="match status" value="1"/>
</dbReference>
<dbReference type="GO" id="GO:0046872">
    <property type="term" value="F:metal ion binding"/>
    <property type="evidence" value="ECO:0007669"/>
    <property type="project" value="UniProtKB-KW"/>
</dbReference>
<feature type="transmembrane region" description="Helical" evidence="8">
    <location>
        <begin position="885"/>
        <end position="901"/>
    </location>
</feature>
<feature type="domain" description="Cation-transporting P-type ATPase C-terminal" evidence="10">
    <location>
        <begin position="824"/>
        <end position="1002"/>
    </location>
</feature>
<feature type="transmembrane region" description="Helical" evidence="8">
    <location>
        <begin position="954"/>
        <end position="981"/>
    </location>
</feature>
<evidence type="ECO:0000256" key="4">
    <source>
        <dbReference type="ARBA" id="ARBA00022837"/>
    </source>
</evidence>
<evidence type="ECO:0000256" key="8">
    <source>
        <dbReference type="SAM" id="Phobius"/>
    </source>
</evidence>
<dbReference type="Pfam" id="PF00689">
    <property type="entry name" value="Cation_ATPase_C"/>
    <property type="match status" value="1"/>
</dbReference>
<dbReference type="AlphaFoldDB" id="A0A6P6S6E9"/>
<dbReference type="InterPro" id="IPR006068">
    <property type="entry name" value="ATPase_P-typ_cation-transptr_C"/>
</dbReference>
<dbReference type="Gene3D" id="3.40.1110.10">
    <property type="entry name" value="Calcium-transporting ATPase, cytoplasmic domain N"/>
    <property type="match status" value="1"/>
</dbReference>
<accession>A0A6P6S6E9</accession>
<keyword evidence="2 8" id="KW-0812">Transmembrane</keyword>
<dbReference type="InterPro" id="IPR023299">
    <property type="entry name" value="ATPase_P-typ_cyto_dom_N"/>
</dbReference>
<dbReference type="GO" id="GO:0005886">
    <property type="term" value="C:plasma membrane"/>
    <property type="evidence" value="ECO:0007669"/>
    <property type="project" value="TreeGrafter"/>
</dbReference>
<gene>
    <name evidence="13" type="primary">LOC113687689</name>
</gene>
<dbReference type="InterPro" id="IPR008250">
    <property type="entry name" value="ATPase_P-typ_transduc_dom_A_sf"/>
</dbReference>
<evidence type="ECO:0000256" key="6">
    <source>
        <dbReference type="ARBA" id="ARBA00022989"/>
    </source>
</evidence>
<dbReference type="Pfam" id="PF00690">
    <property type="entry name" value="Cation_ATPase_N"/>
    <property type="match status" value="1"/>
</dbReference>
<dbReference type="Gene3D" id="3.40.50.1000">
    <property type="entry name" value="HAD superfamily/HAD-like"/>
    <property type="match status" value="1"/>
</dbReference>
<dbReference type="InterPro" id="IPR023298">
    <property type="entry name" value="ATPase_P-typ_TM_dom_sf"/>
</dbReference>
<dbReference type="InterPro" id="IPR004014">
    <property type="entry name" value="ATPase_P-typ_cation-transptr_N"/>
</dbReference>
<keyword evidence="4" id="KW-0106">Calcium</keyword>
<dbReference type="PANTHER" id="PTHR24093">
    <property type="entry name" value="CATION TRANSPORTING ATPASE"/>
    <property type="match status" value="1"/>
</dbReference>
<dbReference type="Proteomes" id="UP001652660">
    <property type="component" value="Chromosome 5e"/>
</dbReference>